<accession>R7TP72</accession>
<reference evidence="13" key="3">
    <citation type="submission" date="2015-06" db="UniProtKB">
        <authorList>
            <consortium name="EnsemblMetazoa"/>
        </authorList>
    </citation>
    <scope>IDENTIFICATION</scope>
</reference>
<keyword evidence="8 11" id="KW-0333">Golgi apparatus</keyword>
<evidence type="ECO:0000313" key="12">
    <source>
        <dbReference type="EMBL" id="ELT95357.1"/>
    </source>
</evidence>
<dbReference type="HOGENOM" id="CLU_036849_6_1_1"/>
<protein>
    <recommendedName>
        <fullName evidence="11">Hexosyltransferase</fullName>
        <ecNumber evidence="11">2.4.1.-</ecNumber>
    </recommendedName>
</protein>
<evidence type="ECO:0000256" key="2">
    <source>
        <dbReference type="ARBA" id="ARBA00008661"/>
    </source>
</evidence>
<keyword evidence="7" id="KW-1133">Transmembrane helix</keyword>
<dbReference type="EMBL" id="KB309148">
    <property type="protein sequence ID" value="ELT95357.1"/>
    <property type="molecule type" value="Genomic_DNA"/>
</dbReference>
<comment type="subcellular location">
    <subcellularLocation>
        <location evidence="1 11">Golgi apparatus membrane</location>
        <topology evidence="1 11">Single-pass type II membrane protein</topology>
    </subcellularLocation>
</comment>
<evidence type="ECO:0000256" key="9">
    <source>
        <dbReference type="ARBA" id="ARBA00023136"/>
    </source>
</evidence>
<keyword evidence="4" id="KW-0808">Transferase</keyword>
<dbReference type="PANTHER" id="PTHR11214">
    <property type="entry name" value="BETA-1,3-N-ACETYLGLUCOSAMINYLTRANSFERASE"/>
    <property type="match status" value="1"/>
</dbReference>
<evidence type="ECO:0000256" key="6">
    <source>
        <dbReference type="ARBA" id="ARBA00022968"/>
    </source>
</evidence>
<dbReference type="Pfam" id="PF01762">
    <property type="entry name" value="Galactosyl_T"/>
    <property type="match status" value="1"/>
</dbReference>
<name>R7TP72_CAPTE</name>
<dbReference type="Gene3D" id="3.90.550.50">
    <property type="match status" value="1"/>
</dbReference>
<reference evidence="12 14" key="2">
    <citation type="journal article" date="2013" name="Nature">
        <title>Insights into bilaterian evolution from three spiralian genomes.</title>
        <authorList>
            <person name="Simakov O."/>
            <person name="Marletaz F."/>
            <person name="Cho S.J."/>
            <person name="Edsinger-Gonzales E."/>
            <person name="Havlak P."/>
            <person name="Hellsten U."/>
            <person name="Kuo D.H."/>
            <person name="Larsson T."/>
            <person name="Lv J."/>
            <person name="Arendt D."/>
            <person name="Savage R."/>
            <person name="Osoegawa K."/>
            <person name="de Jong P."/>
            <person name="Grimwood J."/>
            <person name="Chapman J.A."/>
            <person name="Shapiro H."/>
            <person name="Aerts A."/>
            <person name="Otillar R.P."/>
            <person name="Terry A.Y."/>
            <person name="Boore J.L."/>
            <person name="Grigoriev I.V."/>
            <person name="Lindberg D.R."/>
            <person name="Seaver E.C."/>
            <person name="Weisblat D.A."/>
            <person name="Putnam N.H."/>
            <person name="Rokhsar D.S."/>
        </authorList>
    </citation>
    <scope>NUCLEOTIDE SEQUENCE</scope>
    <source>
        <strain evidence="12 14">I ESC-2004</strain>
    </source>
</reference>
<keyword evidence="10" id="KW-0325">Glycoprotein</keyword>
<dbReference type="STRING" id="283909.R7TP72"/>
<dbReference type="Proteomes" id="UP000014760">
    <property type="component" value="Unassembled WGS sequence"/>
</dbReference>
<proteinExistence type="inferred from homology"/>
<gene>
    <name evidence="12" type="ORF">CAPTEDRAFT_65948</name>
</gene>
<dbReference type="EC" id="2.4.1.-" evidence="11"/>
<organism evidence="12">
    <name type="scientific">Capitella teleta</name>
    <name type="common">Polychaete worm</name>
    <dbReference type="NCBI Taxonomy" id="283909"/>
    <lineage>
        <taxon>Eukaryota</taxon>
        <taxon>Metazoa</taxon>
        <taxon>Spiralia</taxon>
        <taxon>Lophotrochozoa</taxon>
        <taxon>Annelida</taxon>
        <taxon>Polychaeta</taxon>
        <taxon>Sedentaria</taxon>
        <taxon>Scolecida</taxon>
        <taxon>Capitellidae</taxon>
        <taxon>Capitella</taxon>
    </lineage>
</organism>
<keyword evidence="6" id="KW-0735">Signal-anchor</keyword>
<evidence type="ECO:0000256" key="8">
    <source>
        <dbReference type="ARBA" id="ARBA00023034"/>
    </source>
</evidence>
<keyword evidence="3 11" id="KW-0328">Glycosyltransferase</keyword>
<feature type="non-terminal residue" evidence="12">
    <location>
        <position position="191"/>
    </location>
</feature>
<evidence type="ECO:0000256" key="3">
    <source>
        <dbReference type="ARBA" id="ARBA00022676"/>
    </source>
</evidence>
<dbReference type="OMA" id="IAMFEVE"/>
<keyword evidence="9" id="KW-0472">Membrane</keyword>
<evidence type="ECO:0000256" key="10">
    <source>
        <dbReference type="ARBA" id="ARBA00023180"/>
    </source>
</evidence>
<evidence type="ECO:0000256" key="1">
    <source>
        <dbReference type="ARBA" id="ARBA00004323"/>
    </source>
</evidence>
<dbReference type="InterPro" id="IPR002659">
    <property type="entry name" value="Glyco_trans_31"/>
</dbReference>
<dbReference type="GO" id="GO:0016758">
    <property type="term" value="F:hexosyltransferase activity"/>
    <property type="evidence" value="ECO:0007669"/>
    <property type="project" value="InterPro"/>
</dbReference>
<dbReference type="GO" id="GO:0006493">
    <property type="term" value="P:protein O-linked glycosylation"/>
    <property type="evidence" value="ECO:0007669"/>
    <property type="project" value="TreeGrafter"/>
</dbReference>
<evidence type="ECO:0000256" key="11">
    <source>
        <dbReference type="RuleBase" id="RU363063"/>
    </source>
</evidence>
<dbReference type="EMBL" id="AMQN01011861">
    <property type="status" value="NOT_ANNOTATED_CDS"/>
    <property type="molecule type" value="Genomic_DNA"/>
</dbReference>
<dbReference type="OrthoDB" id="6274240at2759"/>
<evidence type="ECO:0000313" key="14">
    <source>
        <dbReference type="Proteomes" id="UP000014760"/>
    </source>
</evidence>
<dbReference type="AlphaFoldDB" id="R7TP72"/>
<dbReference type="GO" id="GO:0000139">
    <property type="term" value="C:Golgi membrane"/>
    <property type="evidence" value="ECO:0007669"/>
    <property type="project" value="UniProtKB-SubCell"/>
</dbReference>
<evidence type="ECO:0000256" key="7">
    <source>
        <dbReference type="ARBA" id="ARBA00022989"/>
    </source>
</evidence>
<reference evidence="14" key="1">
    <citation type="submission" date="2012-12" db="EMBL/GenBank/DDBJ databases">
        <authorList>
            <person name="Hellsten U."/>
            <person name="Grimwood J."/>
            <person name="Chapman J.A."/>
            <person name="Shapiro H."/>
            <person name="Aerts A."/>
            <person name="Otillar R.P."/>
            <person name="Terry A.Y."/>
            <person name="Boore J.L."/>
            <person name="Simakov O."/>
            <person name="Marletaz F."/>
            <person name="Cho S.-J."/>
            <person name="Edsinger-Gonzales E."/>
            <person name="Havlak P."/>
            <person name="Kuo D.-H."/>
            <person name="Larsson T."/>
            <person name="Lv J."/>
            <person name="Arendt D."/>
            <person name="Savage R."/>
            <person name="Osoegawa K."/>
            <person name="de Jong P."/>
            <person name="Lindberg D.R."/>
            <person name="Seaver E.C."/>
            <person name="Weisblat D.A."/>
            <person name="Putnam N.H."/>
            <person name="Grigoriev I.V."/>
            <person name="Rokhsar D.S."/>
        </authorList>
    </citation>
    <scope>NUCLEOTIDE SEQUENCE</scope>
    <source>
        <strain evidence="14">I ESC-2004</strain>
    </source>
</reference>
<keyword evidence="5" id="KW-0812">Transmembrane</keyword>
<evidence type="ECO:0000256" key="4">
    <source>
        <dbReference type="ARBA" id="ARBA00022679"/>
    </source>
</evidence>
<comment type="similarity">
    <text evidence="2 11">Belongs to the glycosyltransferase 31 family.</text>
</comment>
<dbReference type="PANTHER" id="PTHR11214:SF364">
    <property type="entry name" value="HEXOSYLTRANSFERASE"/>
    <property type="match status" value="1"/>
</dbReference>
<feature type="non-terminal residue" evidence="12">
    <location>
        <position position="1"/>
    </location>
</feature>
<dbReference type="EnsemblMetazoa" id="CapteT65948">
    <property type="protein sequence ID" value="CapteP65948"/>
    <property type="gene ID" value="CapteG65948"/>
</dbReference>
<keyword evidence="14" id="KW-1185">Reference proteome</keyword>
<evidence type="ECO:0000256" key="5">
    <source>
        <dbReference type="ARBA" id="ARBA00022692"/>
    </source>
</evidence>
<evidence type="ECO:0000313" key="13">
    <source>
        <dbReference type="EnsemblMetazoa" id="CapteP65948"/>
    </source>
</evidence>
<dbReference type="FunFam" id="3.90.550.50:FF:000001">
    <property type="entry name" value="Hexosyltransferase"/>
    <property type="match status" value="1"/>
</dbReference>
<sequence>VYVHSSPGNRDRREQLRKTWANVNLFKNLHFRVVFLMGQTNDLAAQASIKDEFKTHQDLVIGDFTDNYKNLTLKGIMGLHWASTYCANAPIVIKADDDAFVNIFEVMRILGDYKSQEKLVVCPLWKENTMPILREPKKCMKWCVKYSEFPGRTHFPQYCAGLTYIMSNQMAKEMYAASFSTPFFWIDDVYV</sequence>